<evidence type="ECO:0008006" key="4">
    <source>
        <dbReference type="Google" id="ProtNLM"/>
    </source>
</evidence>
<dbReference type="OrthoDB" id="2147978at2759"/>
<organism evidence="2 3">
    <name type="scientific">Ophiocordyceps australis</name>
    <dbReference type="NCBI Taxonomy" id="1399860"/>
    <lineage>
        <taxon>Eukaryota</taxon>
        <taxon>Fungi</taxon>
        <taxon>Dikarya</taxon>
        <taxon>Ascomycota</taxon>
        <taxon>Pezizomycotina</taxon>
        <taxon>Sordariomycetes</taxon>
        <taxon>Hypocreomycetidae</taxon>
        <taxon>Hypocreales</taxon>
        <taxon>Ophiocordycipitaceae</taxon>
        <taxon>Ophiocordyceps</taxon>
    </lineage>
</organism>
<reference evidence="2 3" key="1">
    <citation type="submission" date="2017-06" db="EMBL/GenBank/DDBJ databases">
        <title>Ant-infecting Ophiocordyceps genomes reveal a high diversity of potential behavioral manipulation genes and a possible major role for enterotoxins.</title>
        <authorList>
            <person name="De Bekker C."/>
            <person name="Evans H.C."/>
            <person name="Brachmann A."/>
            <person name="Hughes D.P."/>
        </authorList>
    </citation>
    <scope>NUCLEOTIDE SEQUENCE [LARGE SCALE GENOMIC DNA]</scope>
    <source>
        <strain evidence="2 3">1348a</strain>
    </source>
</reference>
<sequence>MALLRQASASLRTARRSTIPSPRLLSSTSRRCGGRPEYDPPTGWFLGIKPGEKREPEGWEWPMAFFAGSLILTGVAYAFQPDTS</sequence>
<gene>
    <name evidence="2" type="ORF">CDD82_1942</name>
</gene>
<evidence type="ECO:0000313" key="3">
    <source>
        <dbReference type="Proteomes" id="UP000224854"/>
    </source>
</evidence>
<protein>
    <recommendedName>
        <fullName evidence="4">NADH dehydrogenase [ubiquinone] 1 beta subcomplex subunit 11, mitochondrial</fullName>
    </recommendedName>
</protein>
<name>A0A2C5Y2Y3_9HYPO</name>
<evidence type="ECO:0000313" key="2">
    <source>
        <dbReference type="EMBL" id="PHH63047.1"/>
    </source>
</evidence>
<dbReference type="EMBL" id="NJEU01001631">
    <property type="protein sequence ID" value="PHH63047.1"/>
    <property type="molecule type" value="Genomic_DNA"/>
</dbReference>
<proteinExistence type="predicted"/>
<comment type="caution">
    <text evidence="2">The sequence shown here is derived from an EMBL/GenBank/DDBJ whole genome shotgun (WGS) entry which is preliminary data.</text>
</comment>
<feature type="compositionally biased region" description="Low complexity" evidence="1">
    <location>
        <begin position="16"/>
        <end position="31"/>
    </location>
</feature>
<evidence type="ECO:0000256" key="1">
    <source>
        <dbReference type="SAM" id="MobiDB-lite"/>
    </source>
</evidence>
<keyword evidence="3" id="KW-1185">Reference proteome</keyword>
<dbReference type="Proteomes" id="UP000224854">
    <property type="component" value="Unassembled WGS sequence"/>
</dbReference>
<feature type="region of interest" description="Disordered" evidence="1">
    <location>
        <begin position="1"/>
        <end position="43"/>
    </location>
</feature>
<accession>A0A2C5Y2Y3</accession>
<dbReference type="AlphaFoldDB" id="A0A2C5Y2Y3"/>